<sequence>MIDHDVSQHQYPRGLALVASAFAFSLGLVYGNIKNAQGLQVFRIVEQPDSNEKSLDQKTQVKFQIMSLKVKAETDYAPELFDEQKDQSSS</sequence>
<evidence type="ECO:0000313" key="2">
    <source>
        <dbReference type="EMBL" id="PRQ26274.1"/>
    </source>
</evidence>
<organism evidence="2 3">
    <name type="scientific">Rosa chinensis</name>
    <name type="common">China rose</name>
    <dbReference type="NCBI Taxonomy" id="74649"/>
    <lineage>
        <taxon>Eukaryota</taxon>
        <taxon>Viridiplantae</taxon>
        <taxon>Streptophyta</taxon>
        <taxon>Embryophyta</taxon>
        <taxon>Tracheophyta</taxon>
        <taxon>Spermatophyta</taxon>
        <taxon>Magnoliopsida</taxon>
        <taxon>eudicotyledons</taxon>
        <taxon>Gunneridae</taxon>
        <taxon>Pentapetalae</taxon>
        <taxon>rosids</taxon>
        <taxon>fabids</taxon>
        <taxon>Rosales</taxon>
        <taxon>Rosaceae</taxon>
        <taxon>Rosoideae</taxon>
        <taxon>Rosoideae incertae sedis</taxon>
        <taxon>Rosa</taxon>
    </lineage>
</organism>
<dbReference type="AlphaFoldDB" id="A0A2P6PWI1"/>
<keyword evidence="3" id="KW-1185">Reference proteome</keyword>
<evidence type="ECO:0000313" key="3">
    <source>
        <dbReference type="Proteomes" id="UP000238479"/>
    </source>
</evidence>
<dbReference type="Gramene" id="PRQ26274">
    <property type="protein sequence ID" value="PRQ26274"/>
    <property type="gene ID" value="RchiOBHm_Chr6g0292791"/>
</dbReference>
<name>A0A2P6PWI1_ROSCH</name>
<gene>
    <name evidence="2" type="ORF">RchiOBHm_Chr6g0292791</name>
</gene>
<dbReference type="Proteomes" id="UP000238479">
    <property type="component" value="Chromosome 6"/>
</dbReference>
<feature type="transmembrane region" description="Helical" evidence="1">
    <location>
        <begin position="15"/>
        <end position="33"/>
    </location>
</feature>
<keyword evidence="1" id="KW-0472">Membrane</keyword>
<protein>
    <submittedName>
        <fullName evidence="2">Putative vesicle-associated membrane-protein-associated protein</fullName>
    </submittedName>
</protein>
<evidence type="ECO:0000256" key="1">
    <source>
        <dbReference type="SAM" id="Phobius"/>
    </source>
</evidence>
<dbReference type="STRING" id="74649.A0A2P6PWI1"/>
<comment type="caution">
    <text evidence="2">The sequence shown here is derived from an EMBL/GenBank/DDBJ whole genome shotgun (WGS) entry which is preliminary data.</text>
</comment>
<dbReference type="EMBL" id="PDCK01000044">
    <property type="protein sequence ID" value="PRQ26274.1"/>
    <property type="molecule type" value="Genomic_DNA"/>
</dbReference>
<keyword evidence="1" id="KW-1133">Transmembrane helix</keyword>
<proteinExistence type="predicted"/>
<reference evidence="2 3" key="1">
    <citation type="journal article" date="2018" name="Nat. Genet.">
        <title>The Rosa genome provides new insights in the design of modern roses.</title>
        <authorList>
            <person name="Bendahmane M."/>
        </authorList>
    </citation>
    <scope>NUCLEOTIDE SEQUENCE [LARGE SCALE GENOMIC DNA]</scope>
    <source>
        <strain evidence="3">cv. Old Blush</strain>
    </source>
</reference>
<accession>A0A2P6PWI1</accession>
<keyword evidence="1" id="KW-0812">Transmembrane</keyword>